<feature type="chain" id="PRO_5035985795" description="17 kDa surface antigen" evidence="1">
    <location>
        <begin position="23"/>
        <end position="112"/>
    </location>
</feature>
<reference evidence="3 5" key="2">
    <citation type="submission" date="2019-12" db="EMBL/GenBank/DDBJ databases">
        <title>Functional and genomic insights into the Sphingobium yanoikuyae YC-JY1, a bacterium efficiently degrading bisphenol A.</title>
        <authorList>
            <person name="Jia Y."/>
            <person name="Li X."/>
            <person name="Wang J."/>
            <person name="Eltoukhy A."/>
            <person name="Lamraoui I."/>
            <person name="Yan Y."/>
        </authorList>
    </citation>
    <scope>NUCLEOTIDE SEQUENCE [LARGE SCALE GENOMIC DNA]</scope>
    <source>
        <strain evidence="3 5">YC-JY1</strain>
    </source>
</reference>
<evidence type="ECO:0000256" key="1">
    <source>
        <dbReference type="SAM" id="SignalP"/>
    </source>
</evidence>
<dbReference type="Proteomes" id="UP000028534">
    <property type="component" value="Unassembled WGS sequence"/>
</dbReference>
<keyword evidence="1" id="KW-0732">Signal</keyword>
<dbReference type="EMBL" id="JGVR01000100">
    <property type="protein sequence ID" value="KEZ11916.1"/>
    <property type="molecule type" value="Genomic_DNA"/>
</dbReference>
<gene>
    <name evidence="2" type="ORF">CP98_05377</name>
    <name evidence="3" type="ORF">GS397_13065</name>
</gene>
<dbReference type="EMBL" id="CP047218">
    <property type="protein sequence ID" value="QHD67874.1"/>
    <property type="molecule type" value="Genomic_DNA"/>
</dbReference>
<evidence type="ECO:0008006" key="6">
    <source>
        <dbReference type="Google" id="ProtNLM"/>
    </source>
</evidence>
<name>A0A084E1S4_SPHYA</name>
<evidence type="ECO:0000313" key="5">
    <source>
        <dbReference type="Proteomes" id="UP000464086"/>
    </source>
</evidence>
<proteinExistence type="predicted"/>
<evidence type="ECO:0000313" key="3">
    <source>
        <dbReference type="EMBL" id="QHD67874.1"/>
    </source>
</evidence>
<dbReference type="RefSeq" id="WP_037523645.1">
    <property type="nucleotide sequence ID" value="NZ_CP047218.1"/>
</dbReference>
<protein>
    <recommendedName>
        <fullName evidence="6">17 kDa surface antigen</fullName>
    </recommendedName>
</protein>
<dbReference type="eggNOG" id="ENOG502ZYX6">
    <property type="taxonomic scope" value="Bacteria"/>
</dbReference>
<dbReference type="AlphaFoldDB" id="A0A084E1S4"/>
<sequence>MKMVRMIAAVAAVTMVATPVLAASLNSKDRARIARADPRDRDDVRYCLLQGKKGRDKGTAIGAGVGAGASIIAGGGVGETVLAGAGGAAAGRLIGKGSGTNSRCDEVLRRNR</sequence>
<evidence type="ECO:0000313" key="2">
    <source>
        <dbReference type="EMBL" id="KEZ11916.1"/>
    </source>
</evidence>
<feature type="signal peptide" evidence="1">
    <location>
        <begin position="1"/>
        <end position="22"/>
    </location>
</feature>
<evidence type="ECO:0000313" key="4">
    <source>
        <dbReference type="Proteomes" id="UP000028534"/>
    </source>
</evidence>
<dbReference type="PATRIC" id="fig|13690.10.peg.5595"/>
<accession>A0A084E1S4</accession>
<dbReference type="Proteomes" id="UP000464086">
    <property type="component" value="Chromosome"/>
</dbReference>
<reference evidence="2 4" key="1">
    <citation type="submission" date="2014-03" db="EMBL/GenBank/DDBJ databases">
        <title>Genome sequence of Sphingobium yanoikuyae B1.</title>
        <authorList>
            <person name="Gan H.M."/>
            <person name="Gan H.Y."/>
            <person name="Savka M.A."/>
        </authorList>
    </citation>
    <scope>NUCLEOTIDE SEQUENCE [LARGE SCALE GENOMIC DNA]</scope>
    <source>
        <strain evidence="2 4">B1</strain>
    </source>
</reference>
<organism evidence="2 4">
    <name type="scientific">Sphingobium yanoikuyae</name>
    <name type="common">Sphingomonas yanoikuyae</name>
    <dbReference type="NCBI Taxonomy" id="13690"/>
    <lineage>
        <taxon>Bacteria</taxon>
        <taxon>Pseudomonadati</taxon>
        <taxon>Pseudomonadota</taxon>
        <taxon>Alphaproteobacteria</taxon>
        <taxon>Sphingomonadales</taxon>
        <taxon>Sphingomonadaceae</taxon>
        <taxon>Sphingobium</taxon>
    </lineage>
</organism>